<dbReference type="STRING" id="388413.ALPR1_08588"/>
<gene>
    <name evidence="1" type="ORF">ALPR1_08588</name>
</gene>
<sequence>MPLVKVSELEKLNNLVVNQIDIQEGSGAFLIEGGKGKESKSIKVFYHKPINFSEDSKILLVIPGAGRNGDSYRDAWIPESEKFNVLILSPMYAEDEYLFEDYHLGGIMTGLNLEEAAEAVPNTNQVKLNEEIFNFTINPDRETWLFEDFDRIFELAKEATGSAQSTYDIFGHSAGGQILHRYTILKPYSKADQIIAGNSGFFTMPDTTLNLPFGIKGLEVSKEDLKASFQQNLVLLLGENDNETETGGTMLKSPTADLQGNGRLAKGQYFYEKSKKLAEQLGYEFNWKLVTVPNVGHDQELMGDAAAKILYE</sequence>
<dbReference type="AlphaFoldDB" id="A3I1K2"/>
<dbReference type="EMBL" id="CM001023">
    <property type="protein sequence ID" value="EAZ79668.1"/>
    <property type="molecule type" value="Genomic_DNA"/>
</dbReference>
<organism evidence="1 2">
    <name type="scientific">Algoriphagus machipongonensis</name>
    <dbReference type="NCBI Taxonomy" id="388413"/>
    <lineage>
        <taxon>Bacteria</taxon>
        <taxon>Pseudomonadati</taxon>
        <taxon>Bacteroidota</taxon>
        <taxon>Cytophagia</taxon>
        <taxon>Cytophagales</taxon>
        <taxon>Cyclobacteriaceae</taxon>
        <taxon>Algoriphagus</taxon>
    </lineage>
</organism>
<evidence type="ECO:0008006" key="3">
    <source>
        <dbReference type="Google" id="ProtNLM"/>
    </source>
</evidence>
<evidence type="ECO:0000313" key="2">
    <source>
        <dbReference type="Proteomes" id="UP000003919"/>
    </source>
</evidence>
<reference evidence="1 2" key="1">
    <citation type="journal article" date="2011" name="J. Bacteriol.">
        <title>Complete genome sequence of Algoriphagus sp. PR1, bacterial prey of a colony-forming choanoflagellate.</title>
        <authorList>
            <person name="Alegado R.A."/>
            <person name="Ferriera S."/>
            <person name="Nusbaum C."/>
            <person name="Young S.K."/>
            <person name="Zeng Q."/>
            <person name="Imamovic A."/>
            <person name="Fairclough S.R."/>
            <person name="King N."/>
        </authorList>
    </citation>
    <scope>NUCLEOTIDE SEQUENCE [LARGE SCALE GENOMIC DNA]</scope>
    <source>
        <strain evidence="1 2">PR1</strain>
    </source>
</reference>
<protein>
    <recommendedName>
        <fullName evidence="3">Alpha/beta hydrolase</fullName>
    </recommendedName>
</protein>
<dbReference type="PANTHER" id="PTHR35560:SF3">
    <property type="entry name" value="PEPTIDASE S9 PROLYL OLIGOPEPTIDASE CATALYTIC DOMAIN-CONTAINING PROTEIN"/>
    <property type="match status" value="1"/>
</dbReference>
<dbReference type="SUPFAM" id="SSF53474">
    <property type="entry name" value="alpha/beta-Hydrolases"/>
    <property type="match status" value="1"/>
</dbReference>
<accession>A3I1K2</accession>
<keyword evidence="2" id="KW-1185">Reference proteome</keyword>
<dbReference type="Proteomes" id="UP000003919">
    <property type="component" value="Chromosome"/>
</dbReference>
<dbReference type="Gene3D" id="3.40.50.1820">
    <property type="entry name" value="alpha/beta hydrolase"/>
    <property type="match status" value="1"/>
</dbReference>
<dbReference type="HOGENOM" id="CLU_060915_0_0_10"/>
<dbReference type="EMBL" id="AAXU02000001">
    <property type="protein sequence ID" value="EAZ79668.1"/>
    <property type="molecule type" value="Genomic_DNA"/>
</dbReference>
<proteinExistence type="predicted"/>
<dbReference type="eggNOG" id="COG3509">
    <property type="taxonomic scope" value="Bacteria"/>
</dbReference>
<dbReference type="InterPro" id="IPR029058">
    <property type="entry name" value="AB_hydrolase_fold"/>
</dbReference>
<dbReference type="RefSeq" id="WP_008199844.1">
    <property type="nucleotide sequence ID" value="NZ_CM001023.1"/>
</dbReference>
<dbReference type="PANTHER" id="PTHR35560">
    <property type="entry name" value="BLL0132 PROTEIN"/>
    <property type="match status" value="1"/>
</dbReference>
<comment type="caution">
    <text evidence="1">The sequence shown here is derived from an EMBL/GenBank/DDBJ whole genome shotgun (WGS) entry which is preliminary data.</text>
</comment>
<dbReference type="OrthoDB" id="1094867at2"/>
<dbReference type="ESTHER" id="9bact-a3i1k2">
    <property type="family name" value="PolyAspartate-hydrolase"/>
</dbReference>
<evidence type="ECO:0000313" key="1">
    <source>
        <dbReference type="EMBL" id="EAZ79668.1"/>
    </source>
</evidence>
<name>A3I1K2_9BACT</name>